<dbReference type="GO" id="GO:0004252">
    <property type="term" value="F:serine-type endopeptidase activity"/>
    <property type="evidence" value="ECO:0007669"/>
    <property type="project" value="UniProtKB-UniRule"/>
</dbReference>
<dbReference type="Gene3D" id="1.20.5.5270">
    <property type="match status" value="1"/>
</dbReference>
<dbReference type="AlphaFoldDB" id="A0A1G1VET3"/>
<organism evidence="18 19">
    <name type="scientific">Candidatus Blackburnbacteria bacterium RIFCSPLOWO2_01_FULL_40_20</name>
    <dbReference type="NCBI Taxonomy" id="1797519"/>
    <lineage>
        <taxon>Bacteria</taxon>
        <taxon>Candidatus Blackburniibacteriota</taxon>
    </lineage>
</organism>
<dbReference type="SUPFAM" id="SSF52540">
    <property type="entry name" value="P-loop containing nucleoside triphosphate hydrolases"/>
    <property type="match status" value="1"/>
</dbReference>
<dbReference type="FunFam" id="1.20.5.5270:FF:000002">
    <property type="entry name" value="Lon protease homolog"/>
    <property type="match status" value="1"/>
</dbReference>
<evidence type="ECO:0000256" key="10">
    <source>
        <dbReference type="HAMAP-Rule" id="MF_01973"/>
    </source>
</evidence>
<keyword evidence="7 10" id="KW-0067">ATP-binding</keyword>
<dbReference type="GO" id="GO:0006515">
    <property type="term" value="P:protein quality control for misfolded or incompletely synthesized proteins"/>
    <property type="evidence" value="ECO:0007669"/>
    <property type="project" value="UniProtKB-UniRule"/>
</dbReference>
<evidence type="ECO:0000259" key="17">
    <source>
        <dbReference type="PROSITE" id="PS51787"/>
    </source>
</evidence>
<dbReference type="FunFam" id="3.40.50.300:FF:000021">
    <property type="entry name" value="Lon protease homolog"/>
    <property type="match status" value="1"/>
</dbReference>
<comment type="similarity">
    <text evidence="10 11 14 15">Belongs to the peptidase S16 family.</text>
</comment>
<dbReference type="GO" id="GO:0004176">
    <property type="term" value="F:ATP-dependent peptidase activity"/>
    <property type="evidence" value="ECO:0007669"/>
    <property type="project" value="UniProtKB-UniRule"/>
</dbReference>
<feature type="active site" evidence="10 12">
    <location>
        <position position="740"/>
    </location>
</feature>
<evidence type="ECO:0000256" key="13">
    <source>
        <dbReference type="PIRSR" id="PIRSR001174-2"/>
    </source>
</evidence>
<evidence type="ECO:0000256" key="2">
    <source>
        <dbReference type="ARBA" id="ARBA00022490"/>
    </source>
</evidence>
<comment type="induction">
    <text evidence="10">By heat shock.</text>
</comment>
<keyword evidence="5 10" id="KW-0378">Hydrolase</keyword>
<comment type="subunit">
    <text evidence="10 11">Homohexamer. Organized in a ring with a central cavity.</text>
</comment>
<dbReference type="InterPro" id="IPR008268">
    <property type="entry name" value="Peptidase_S16_AS"/>
</dbReference>
<evidence type="ECO:0000256" key="11">
    <source>
        <dbReference type="PIRNR" id="PIRNR001174"/>
    </source>
</evidence>
<dbReference type="Pfam" id="PF05362">
    <property type="entry name" value="Lon_C"/>
    <property type="match status" value="1"/>
</dbReference>
<reference evidence="18 19" key="1">
    <citation type="journal article" date="2016" name="Nat. Commun.">
        <title>Thousands of microbial genomes shed light on interconnected biogeochemical processes in an aquifer system.</title>
        <authorList>
            <person name="Anantharaman K."/>
            <person name="Brown C.T."/>
            <person name="Hug L.A."/>
            <person name="Sharon I."/>
            <person name="Castelle C.J."/>
            <person name="Probst A.J."/>
            <person name="Thomas B.C."/>
            <person name="Singh A."/>
            <person name="Wilkins M.J."/>
            <person name="Karaoz U."/>
            <person name="Brodie E.L."/>
            <person name="Williams K.H."/>
            <person name="Hubbard S.S."/>
            <person name="Banfield J.F."/>
        </authorList>
    </citation>
    <scope>NUCLEOTIDE SEQUENCE [LARGE SCALE GENOMIC DNA]</scope>
</reference>
<dbReference type="InterPro" id="IPR003593">
    <property type="entry name" value="AAA+_ATPase"/>
</dbReference>
<comment type="caution">
    <text evidence="18">The sequence shown here is derived from an EMBL/GenBank/DDBJ whole genome shotgun (WGS) entry which is preliminary data.</text>
</comment>
<dbReference type="SMART" id="SM00382">
    <property type="entry name" value="AAA"/>
    <property type="match status" value="1"/>
</dbReference>
<evidence type="ECO:0000256" key="12">
    <source>
        <dbReference type="PIRSR" id="PIRSR001174-1"/>
    </source>
</evidence>
<dbReference type="PROSITE" id="PS51786">
    <property type="entry name" value="LON_PROTEOLYTIC"/>
    <property type="match status" value="1"/>
</dbReference>
<keyword evidence="3 10" id="KW-0645">Protease</keyword>
<evidence type="ECO:0000256" key="8">
    <source>
        <dbReference type="ARBA" id="ARBA00023016"/>
    </source>
</evidence>
<dbReference type="Gene3D" id="1.20.58.1480">
    <property type="match status" value="1"/>
</dbReference>
<keyword evidence="2 10" id="KW-0963">Cytoplasm</keyword>
<evidence type="ECO:0000256" key="1">
    <source>
        <dbReference type="ARBA" id="ARBA00004496"/>
    </source>
</evidence>
<dbReference type="InterPro" id="IPR027543">
    <property type="entry name" value="Lon_bac"/>
</dbReference>
<feature type="active site" evidence="10 12">
    <location>
        <position position="697"/>
    </location>
</feature>
<dbReference type="InterPro" id="IPR015947">
    <property type="entry name" value="PUA-like_sf"/>
</dbReference>
<dbReference type="InterPro" id="IPR003111">
    <property type="entry name" value="Lon_prtase_N"/>
</dbReference>
<dbReference type="Pfam" id="PF00004">
    <property type="entry name" value="AAA"/>
    <property type="match status" value="1"/>
</dbReference>
<comment type="function">
    <text evidence="10">ATP-dependent serine protease that mediates the selective degradation of mutant and abnormal proteins as well as certain short-lived regulatory proteins. Required for cellular homeostasis and for survival from DNA damage and developmental changes induced by stress. Degrades polypeptides processively to yield small peptide fragments that are 5 to 10 amino acids long. Binds to DNA in a double-stranded, site-specific manner.</text>
</comment>
<name>A0A1G1VET3_9BACT</name>
<dbReference type="InterPro" id="IPR054594">
    <property type="entry name" value="Lon_lid"/>
</dbReference>
<evidence type="ECO:0000313" key="18">
    <source>
        <dbReference type="EMBL" id="OGY13934.1"/>
    </source>
</evidence>
<dbReference type="InterPro" id="IPR014721">
    <property type="entry name" value="Ribsml_uS5_D2-typ_fold_subgr"/>
</dbReference>
<dbReference type="Gene3D" id="3.30.230.10">
    <property type="match status" value="1"/>
</dbReference>
<evidence type="ECO:0000256" key="6">
    <source>
        <dbReference type="ARBA" id="ARBA00022825"/>
    </source>
</evidence>
<dbReference type="GO" id="GO:0005524">
    <property type="term" value="F:ATP binding"/>
    <property type="evidence" value="ECO:0007669"/>
    <property type="project" value="UniProtKB-UniRule"/>
</dbReference>
<accession>A0A1G1VET3</accession>
<dbReference type="PANTHER" id="PTHR10046">
    <property type="entry name" value="ATP DEPENDENT LON PROTEASE FAMILY MEMBER"/>
    <property type="match status" value="1"/>
</dbReference>
<evidence type="ECO:0000256" key="9">
    <source>
        <dbReference type="ARBA" id="ARBA00050665"/>
    </source>
</evidence>
<dbReference type="NCBIfam" id="TIGR00763">
    <property type="entry name" value="lon"/>
    <property type="match status" value="1"/>
</dbReference>
<dbReference type="PIRSF" id="PIRSF001174">
    <property type="entry name" value="Lon_proteas"/>
    <property type="match status" value="1"/>
</dbReference>
<dbReference type="InterPro" id="IPR027417">
    <property type="entry name" value="P-loop_NTPase"/>
</dbReference>
<evidence type="ECO:0000256" key="15">
    <source>
        <dbReference type="RuleBase" id="RU000591"/>
    </source>
</evidence>
<dbReference type="EC" id="3.4.21.53" evidence="10 11"/>
<dbReference type="Gene3D" id="3.40.50.300">
    <property type="entry name" value="P-loop containing nucleotide triphosphate hydrolases"/>
    <property type="match status" value="1"/>
</dbReference>
<evidence type="ECO:0000256" key="4">
    <source>
        <dbReference type="ARBA" id="ARBA00022741"/>
    </source>
</evidence>
<dbReference type="GO" id="GO:0016887">
    <property type="term" value="F:ATP hydrolysis activity"/>
    <property type="evidence" value="ECO:0007669"/>
    <property type="project" value="UniProtKB-UniRule"/>
</dbReference>
<dbReference type="Gene3D" id="2.30.130.40">
    <property type="entry name" value="LON domain-like"/>
    <property type="match status" value="1"/>
</dbReference>
<gene>
    <name evidence="10" type="primary">lon</name>
    <name evidence="18" type="ORF">A3A77_04015</name>
</gene>
<dbReference type="PROSITE" id="PS51787">
    <property type="entry name" value="LON_N"/>
    <property type="match status" value="1"/>
</dbReference>
<feature type="domain" description="Lon N-terminal" evidence="17">
    <location>
        <begin position="8"/>
        <end position="201"/>
    </location>
</feature>
<dbReference type="Pfam" id="PF02190">
    <property type="entry name" value="LON_substr_bdg"/>
    <property type="match status" value="1"/>
</dbReference>
<dbReference type="GO" id="GO:0005737">
    <property type="term" value="C:cytoplasm"/>
    <property type="evidence" value="ECO:0007669"/>
    <property type="project" value="UniProtKB-SubCell"/>
</dbReference>
<keyword evidence="8 10" id="KW-0346">Stress response</keyword>
<dbReference type="SUPFAM" id="SSF88697">
    <property type="entry name" value="PUA domain-like"/>
    <property type="match status" value="1"/>
</dbReference>
<evidence type="ECO:0000256" key="14">
    <source>
        <dbReference type="PROSITE-ProRule" id="PRU01122"/>
    </source>
</evidence>
<dbReference type="Proteomes" id="UP000178659">
    <property type="component" value="Unassembled WGS sequence"/>
</dbReference>
<evidence type="ECO:0000313" key="19">
    <source>
        <dbReference type="Proteomes" id="UP000178659"/>
    </source>
</evidence>
<dbReference type="PRINTS" id="PR00830">
    <property type="entry name" value="ENDOLAPTASE"/>
</dbReference>
<evidence type="ECO:0000256" key="3">
    <source>
        <dbReference type="ARBA" id="ARBA00022670"/>
    </source>
</evidence>
<evidence type="ECO:0000256" key="5">
    <source>
        <dbReference type="ARBA" id="ARBA00022801"/>
    </source>
</evidence>
<protein>
    <recommendedName>
        <fullName evidence="10 11">Lon protease</fullName>
        <ecNumber evidence="10 11">3.4.21.53</ecNumber>
    </recommendedName>
    <alternativeName>
        <fullName evidence="10">ATP-dependent protease La</fullName>
    </alternativeName>
</protein>
<dbReference type="InterPro" id="IPR020568">
    <property type="entry name" value="Ribosomal_Su5_D2-typ_SF"/>
</dbReference>
<dbReference type="InterPro" id="IPR027065">
    <property type="entry name" value="Lon_Prtase"/>
</dbReference>
<dbReference type="GO" id="GO:0034605">
    <property type="term" value="P:cellular response to heat"/>
    <property type="evidence" value="ECO:0007669"/>
    <property type="project" value="UniProtKB-UniRule"/>
</dbReference>
<dbReference type="SMART" id="SM00464">
    <property type="entry name" value="LON"/>
    <property type="match status" value="1"/>
</dbReference>
<feature type="domain" description="Lon proteolytic" evidence="16">
    <location>
        <begin position="610"/>
        <end position="791"/>
    </location>
</feature>
<evidence type="ECO:0000259" key="16">
    <source>
        <dbReference type="PROSITE" id="PS51786"/>
    </source>
</evidence>
<dbReference type="EMBL" id="MHCC01000006">
    <property type="protein sequence ID" value="OGY13934.1"/>
    <property type="molecule type" value="Genomic_DNA"/>
</dbReference>
<dbReference type="SUPFAM" id="SSF54211">
    <property type="entry name" value="Ribosomal protein S5 domain 2-like"/>
    <property type="match status" value="1"/>
</dbReference>
<comment type="subcellular location">
    <subcellularLocation>
        <location evidence="1 10 11">Cytoplasm</location>
    </subcellularLocation>
</comment>
<dbReference type="CDD" id="cd19500">
    <property type="entry name" value="RecA-like_Lon"/>
    <property type="match status" value="1"/>
</dbReference>
<dbReference type="InterPro" id="IPR008269">
    <property type="entry name" value="Lon_proteolytic"/>
</dbReference>
<keyword evidence="4 10" id="KW-0547">Nucleotide-binding</keyword>
<dbReference type="GO" id="GO:0043565">
    <property type="term" value="F:sequence-specific DNA binding"/>
    <property type="evidence" value="ECO:0007669"/>
    <property type="project" value="UniProtKB-UniRule"/>
</dbReference>
<proteinExistence type="evidence at transcript level"/>
<sequence>MDLIERTVPVVALRGSVVFPKVEAILTFGRPKSKTAVNASFNGDRLLAIFTQKDARVADPYQEDMYQVGTLATIQQLMPTENEYHVLVRGVSRIKLSEILSQEPFLVCKVSEVSEVAGNTEAEEALSKHLTQLFEKAVRLGKPVDVQTVMRLLSAKIEPSELADQIAYLLDIKASQKQELLQETSLEVRLKRVTDVLTHEVGVLELEKTISTKTQKRFEEQMRKAMLRERQKTIAQELKGLGEEEPDDEVAELRKKIKLAKMPKEVNEKAEKELERLFQMPPHNPENAYIRNYLDWLVEMPWSKTSTSAISIKSAAKILDQDHYALKKVKERILEYLAVMELKSKSKSKSKMEDGEEGVVSGKGNDHPTILCFVGPPGVGKTSIGRSIARALGRKFVRVSLGGVRDEAEVRGHRRTYVGALPGRIIQGVRNAGTNNPVFMLDEIDKLGNDFRGDPSSALLEALDPEQNREFSDHYLEVPFNLSGVMFICTGNVLDTIPPALRDRMEIIHFPGYTEEDKYHIAHEYLWPKQLEINGLKGDMEMNHAAMSEIISRYTREAGVRSLERNLATVCRKLARQIAEGVKVSKKIAKEDIQKFLGPAQFTSLLADTEDDIGIATGMAVTSAGGEIIFIETALMPGKGRLTLTGQLGDVMKESARAAFSYARSHWRELGLREDFARGIDVHIHVPEGAVPKDGPSAGVAMGTSLVSALTGTKTKKDVGMTGEITLRGRVLEVGGVREKVIAAHRAGIKTVVLPEANKKDMEEVPEKVKEDIRFVFTSHLDQVLEIAFCNPLKRPKISVPQATAFA</sequence>
<feature type="binding site" evidence="10 13">
    <location>
        <begin position="375"/>
        <end position="382"/>
    </location>
    <ligand>
        <name>ATP</name>
        <dbReference type="ChEBI" id="CHEBI:30616"/>
    </ligand>
</feature>
<dbReference type="InterPro" id="IPR004815">
    <property type="entry name" value="Lon_bac/euk-typ"/>
</dbReference>
<keyword evidence="6 10" id="KW-0720">Serine protease</keyword>
<dbReference type="PROSITE" id="PS01046">
    <property type="entry name" value="LON_SER"/>
    <property type="match status" value="1"/>
</dbReference>
<comment type="catalytic activity">
    <reaction evidence="9 10 11 14">
        <text>Hydrolysis of proteins in presence of ATP.</text>
        <dbReference type="EC" id="3.4.21.53"/>
    </reaction>
</comment>
<dbReference type="Gene3D" id="1.10.8.60">
    <property type="match status" value="1"/>
</dbReference>
<dbReference type="InterPro" id="IPR046336">
    <property type="entry name" value="Lon_prtase_N_sf"/>
</dbReference>
<evidence type="ECO:0000256" key="7">
    <source>
        <dbReference type="ARBA" id="ARBA00022840"/>
    </source>
</evidence>
<dbReference type="Pfam" id="PF22667">
    <property type="entry name" value="Lon_lid"/>
    <property type="match status" value="1"/>
</dbReference>
<dbReference type="InterPro" id="IPR003959">
    <property type="entry name" value="ATPase_AAA_core"/>
</dbReference>
<dbReference type="HAMAP" id="MF_01973">
    <property type="entry name" value="lon_bact"/>
    <property type="match status" value="1"/>
</dbReference>